<sequence>MKKVMATLLAGCLLLGSVLSASAASISKSSSSVSGYSLTVGPGDDNAEYSDGAPEIYTYGTDSMKEAEIAIIPESGYEITDVDVSVNTSNISASYKKNDGTVSDPGVLTIKGKAGVRVFELEDYELDLDITLEDDATGDEYDVTITIYGEELTAYSPSREVESDETYTITKSLGCIFEFDEYIDEETRIRVDDDIDLYFNGNYGTDYENLRVVTDSISEIDKALSDLYVDYYDFIASPKFATAVEVEIQAGTEAYIYEYNKKTGDLTLVDAEYDGNWIFETKTLGTYIVTDEEIDESMLSTSTADEDSTDDTEYDDVDSVSDSEKTNPGTGAAGSPALAVLLGIGSLCAAGLAAYRKAAR</sequence>
<dbReference type="RefSeq" id="WP_165873045.1">
    <property type="nucleotide sequence ID" value="NZ_SLUK01000001.1"/>
</dbReference>
<evidence type="ECO:0000256" key="2">
    <source>
        <dbReference type="SAM" id="Phobius"/>
    </source>
</evidence>
<keyword evidence="2" id="KW-1133">Transmembrane helix</keyword>
<evidence type="ECO:0000313" key="4">
    <source>
        <dbReference type="EMBL" id="TCL45105.1"/>
    </source>
</evidence>
<comment type="caution">
    <text evidence="4">The sequence shown here is derived from an EMBL/GenBank/DDBJ whole genome shotgun (WGS) entry which is preliminary data.</text>
</comment>
<dbReference type="AlphaFoldDB" id="A0A9X8UKY4"/>
<name>A0A9X8UKY4_9FIRM</name>
<evidence type="ECO:0000256" key="1">
    <source>
        <dbReference type="SAM" id="MobiDB-lite"/>
    </source>
</evidence>
<keyword evidence="3" id="KW-0732">Signal</keyword>
<keyword evidence="2" id="KW-0812">Transmembrane</keyword>
<feature type="region of interest" description="Disordered" evidence="1">
    <location>
        <begin position="298"/>
        <end position="333"/>
    </location>
</feature>
<feature type="compositionally biased region" description="Acidic residues" evidence="1">
    <location>
        <begin position="304"/>
        <end position="321"/>
    </location>
</feature>
<feature type="chain" id="PRO_5040858807" evidence="3">
    <location>
        <begin position="24"/>
        <end position="360"/>
    </location>
</feature>
<keyword evidence="2" id="KW-0472">Membrane</keyword>
<feature type="signal peptide" evidence="3">
    <location>
        <begin position="1"/>
        <end position="23"/>
    </location>
</feature>
<feature type="transmembrane region" description="Helical" evidence="2">
    <location>
        <begin position="337"/>
        <end position="355"/>
    </location>
</feature>
<protein>
    <submittedName>
        <fullName evidence="4">Uncharacterized protein</fullName>
    </submittedName>
</protein>
<organism evidence="4 5">
    <name type="scientific">Harryflintia acetispora</name>
    <dbReference type="NCBI Taxonomy" id="1849041"/>
    <lineage>
        <taxon>Bacteria</taxon>
        <taxon>Bacillati</taxon>
        <taxon>Bacillota</taxon>
        <taxon>Clostridia</taxon>
        <taxon>Eubacteriales</taxon>
        <taxon>Oscillospiraceae</taxon>
        <taxon>Harryflintia</taxon>
    </lineage>
</organism>
<evidence type="ECO:0000313" key="5">
    <source>
        <dbReference type="Proteomes" id="UP000294682"/>
    </source>
</evidence>
<evidence type="ECO:0000256" key="3">
    <source>
        <dbReference type="SAM" id="SignalP"/>
    </source>
</evidence>
<accession>A0A9X8UKY4</accession>
<gene>
    <name evidence="4" type="ORF">EDD78_10183</name>
</gene>
<reference evidence="4 5" key="1">
    <citation type="submission" date="2019-03" db="EMBL/GenBank/DDBJ databases">
        <title>Genomic Encyclopedia of Type Strains, Phase IV (KMG-IV): sequencing the most valuable type-strain genomes for metagenomic binning, comparative biology and taxonomic classification.</title>
        <authorList>
            <person name="Goeker M."/>
        </authorList>
    </citation>
    <scope>NUCLEOTIDE SEQUENCE [LARGE SCALE GENOMIC DNA]</scope>
    <source>
        <strain evidence="4 5">DSM 100433</strain>
    </source>
</reference>
<dbReference type="Proteomes" id="UP000294682">
    <property type="component" value="Unassembled WGS sequence"/>
</dbReference>
<dbReference type="EMBL" id="SLUK01000001">
    <property type="protein sequence ID" value="TCL45105.1"/>
    <property type="molecule type" value="Genomic_DNA"/>
</dbReference>
<proteinExistence type="predicted"/>
<keyword evidence="5" id="KW-1185">Reference proteome</keyword>